<keyword evidence="2" id="KW-1185">Reference proteome</keyword>
<sequence>MQNLSERLSRELIRKGNLPISAEGIVRLRPDIAGEMTTAQTVLDDEFELEPQVAVRGQAEKVEEDVLEARFVPASGDVQQQHLFVLEAPETQSDDDRIKRWSKMPVSYGSFVQIKKFLTEAWGEIRDLEVQLSKVQLSRMD</sequence>
<gene>
    <name evidence="1" type="ORF">NO357_15820</name>
</gene>
<reference evidence="1" key="1">
    <citation type="submission" date="2022-07" db="EMBL/GenBank/DDBJ databases">
        <authorList>
            <person name="Otstavnykh N."/>
            <person name="Isaeva M."/>
            <person name="Bystritskaya E."/>
        </authorList>
    </citation>
    <scope>NUCLEOTIDE SEQUENCE</scope>
    <source>
        <strain evidence="1">KCTC 52189</strain>
    </source>
</reference>
<evidence type="ECO:0000313" key="2">
    <source>
        <dbReference type="Proteomes" id="UP001226762"/>
    </source>
</evidence>
<dbReference type="EMBL" id="JANHAX010000005">
    <property type="protein sequence ID" value="MDQ2091368.1"/>
    <property type="molecule type" value="Genomic_DNA"/>
</dbReference>
<evidence type="ECO:0000313" key="1">
    <source>
        <dbReference type="EMBL" id="MDQ2091368.1"/>
    </source>
</evidence>
<reference evidence="1" key="2">
    <citation type="submission" date="2023-02" db="EMBL/GenBank/DDBJ databases">
        <title>'Rhodoalgimonas zhirmunskyi' gen. nov., isolated from a red alga.</title>
        <authorList>
            <person name="Nedashkovskaya O.I."/>
            <person name="Otstavnykh N.Y."/>
            <person name="Bystritskaya E.P."/>
            <person name="Balabanova L.A."/>
            <person name="Isaeva M.P."/>
        </authorList>
    </citation>
    <scope>NUCLEOTIDE SEQUENCE</scope>
    <source>
        <strain evidence="1">KCTC 52189</strain>
    </source>
</reference>
<dbReference type="Proteomes" id="UP001226762">
    <property type="component" value="Unassembled WGS sequence"/>
</dbReference>
<dbReference type="AlphaFoldDB" id="A0AAE4B4T0"/>
<name>A0AAE4B4T0_9RHOB</name>
<proteinExistence type="predicted"/>
<organism evidence="1 2">
    <name type="scientific">Marimonas arenosa</name>
    <dbReference type="NCBI Taxonomy" id="1795305"/>
    <lineage>
        <taxon>Bacteria</taxon>
        <taxon>Pseudomonadati</taxon>
        <taxon>Pseudomonadota</taxon>
        <taxon>Alphaproteobacteria</taxon>
        <taxon>Rhodobacterales</taxon>
        <taxon>Paracoccaceae</taxon>
        <taxon>Marimonas</taxon>
    </lineage>
</organism>
<accession>A0AAE4B4T0</accession>
<dbReference type="RefSeq" id="WP_306736657.1">
    <property type="nucleotide sequence ID" value="NZ_JANHAX010000005.1"/>
</dbReference>
<protein>
    <submittedName>
        <fullName evidence="1">Uncharacterized protein</fullName>
    </submittedName>
</protein>
<comment type="caution">
    <text evidence="1">The sequence shown here is derived from an EMBL/GenBank/DDBJ whole genome shotgun (WGS) entry which is preliminary data.</text>
</comment>